<protein>
    <submittedName>
        <fullName evidence="1">Uncharacterized protein</fullName>
    </submittedName>
</protein>
<evidence type="ECO:0000313" key="2">
    <source>
        <dbReference type="Proteomes" id="UP000240542"/>
    </source>
</evidence>
<dbReference type="EMBL" id="PYGA01000015">
    <property type="protein sequence ID" value="PSK95423.1"/>
    <property type="molecule type" value="Genomic_DNA"/>
</dbReference>
<proteinExistence type="predicted"/>
<keyword evidence="2" id="KW-1185">Reference proteome</keyword>
<organism evidence="1 2">
    <name type="scientific">Murinocardiopsis flavida</name>
    <dbReference type="NCBI Taxonomy" id="645275"/>
    <lineage>
        <taxon>Bacteria</taxon>
        <taxon>Bacillati</taxon>
        <taxon>Actinomycetota</taxon>
        <taxon>Actinomycetes</taxon>
        <taxon>Streptosporangiales</taxon>
        <taxon>Nocardiopsidaceae</taxon>
        <taxon>Murinocardiopsis</taxon>
    </lineage>
</organism>
<accession>A0A2P8DDW8</accession>
<dbReference type="OrthoDB" id="3431819at2"/>
<dbReference type="AlphaFoldDB" id="A0A2P8DDW8"/>
<name>A0A2P8DDW8_9ACTN</name>
<gene>
    <name evidence="1" type="ORF">CLV63_11583</name>
</gene>
<reference evidence="1 2" key="1">
    <citation type="submission" date="2018-03" db="EMBL/GenBank/DDBJ databases">
        <title>Genomic Encyclopedia of Archaeal and Bacterial Type Strains, Phase II (KMG-II): from individual species to whole genera.</title>
        <authorList>
            <person name="Goeker M."/>
        </authorList>
    </citation>
    <scope>NUCLEOTIDE SEQUENCE [LARGE SCALE GENOMIC DNA]</scope>
    <source>
        <strain evidence="1 2">DSM 45312</strain>
    </source>
</reference>
<evidence type="ECO:0000313" key="1">
    <source>
        <dbReference type="EMBL" id="PSK95423.1"/>
    </source>
</evidence>
<sequence>MSILQPDMKRIKLAVPASREFAAISDLDGTFTEVADPKGQYRFKRGGRSFEFEATGESVEHDGATVQVFAAVAVND</sequence>
<dbReference type="Proteomes" id="UP000240542">
    <property type="component" value="Unassembled WGS sequence"/>
</dbReference>
<comment type="caution">
    <text evidence="1">The sequence shown here is derived from an EMBL/GenBank/DDBJ whole genome shotgun (WGS) entry which is preliminary data.</text>
</comment>